<keyword evidence="7" id="KW-0472">Membrane</keyword>
<protein>
    <submittedName>
        <fullName evidence="8">Uncharacterized protein</fullName>
    </submittedName>
</protein>
<keyword evidence="2" id="KW-1003">Cell membrane</keyword>
<feature type="transmembrane region" description="Helical" evidence="7">
    <location>
        <begin position="40"/>
        <end position="58"/>
    </location>
</feature>
<keyword evidence="4" id="KW-0391">Immunity</keyword>
<evidence type="ECO:0000256" key="3">
    <source>
        <dbReference type="ARBA" id="ARBA00022553"/>
    </source>
</evidence>
<dbReference type="GO" id="GO:0019767">
    <property type="term" value="F:IgE receptor activity"/>
    <property type="evidence" value="ECO:0007669"/>
    <property type="project" value="InterPro"/>
</dbReference>
<feature type="transmembrane region" description="Helical" evidence="7">
    <location>
        <begin position="14"/>
        <end position="34"/>
    </location>
</feature>
<evidence type="ECO:0000313" key="9">
    <source>
        <dbReference type="Proteomes" id="UP000007635"/>
    </source>
</evidence>
<organism evidence="8 9">
    <name type="scientific">Gasterosteus aculeatus aculeatus</name>
    <name type="common">three-spined stickleback</name>
    <dbReference type="NCBI Taxonomy" id="481459"/>
    <lineage>
        <taxon>Eukaryota</taxon>
        <taxon>Metazoa</taxon>
        <taxon>Chordata</taxon>
        <taxon>Craniata</taxon>
        <taxon>Vertebrata</taxon>
        <taxon>Euteleostomi</taxon>
        <taxon>Actinopterygii</taxon>
        <taxon>Neopterygii</taxon>
        <taxon>Teleostei</taxon>
        <taxon>Neoteleostei</taxon>
        <taxon>Acanthomorphata</taxon>
        <taxon>Eupercaria</taxon>
        <taxon>Perciformes</taxon>
        <taxon>Cottioidei</taxon>
        <taxon>Gasterosteales</taxon>
        <taxon>Gasterosteidae</taxon>
        <taxon>Gasterosteus</taxon>
    </lineage>
</organism>
<dbReference type="PANTHER" id="PTHR16803">
    <property type="entry name" value="HIGH AFFINITY IMMUNOGLOBULIN EPSILON RECEPTOR GAMMA-SUBUNIT"/>
    <property type="match status" value="1"/>
</dbReference>
<dbReference type="GO" id="GO:0002376">
    <property type="term" value="P:immune system process"/>
    <property type="evidence" value="ECO:0007669"/>
    <property type="project" value="UniProtKB-KW"/>
</dbReference>
<evidence type="ECO:0000256" key="7">
    <source>
        <dbReference type="SAM" id="Phobius"/>
    </source>
</evidence>
<keyword evidence="6" id="KW-0675">Receptor</keyword>
<dbReference type="AlphaFoldDB" id="A0AAQ4PHQ9"/>
<evidence type="ECO:0000256" key="6">
    <source>
        <dbReference type="ARBA" id="ARBA00023170"/>
    </source>
</evidence>
<evidence type="ECO:0000256" key="5">
    <source>
        <dbReference type="ARBA" id="ARBA00023157"/>
    </source>
</evidence>
<proteinExistence type="predicted"/>
<keyword evidence="5" id="KW-1015">Disulfide bond</keyword>
<evidence type="ECO:0000256" key="4">
    <source>
        <dbReference type="ARBA" id="ARBA00022859"/>
    </source>
</evidence>
<evidence type="ECO:0000256" key="2">
    <source>
        <dbReference type="ARBA" id="ARBA00022475"/>
    </source>
</evidence>
<sequence>MFLLFGKQVACKNLFVDLSCVSLRLVTVAGVVLLNMDVCFILDGVLILYGIVLTVLYCRLRVRQTGTTHTHTRTHTRQHDATDVYETIKMDKSPAR</sequence>
<dbReference type="Pfam" id="PF11628">
    <property type="entry name" value="TCR_zetazeta"/>
    <property type="match status" value="1"/>
</dbReference>
<keyword evidence="3" id="KW-0597">Phosphoprotein</keyword>
<evidence type="ECO:0000313" key="8">
    <source>
        <dbReference type="Ensembl" id="ENSGACP00000038314.1"/>
    </source>
</evidence>
<dbReference type="GeneTree" id="ENSGT00940000174764"/>
<dbReference type="Ensembl" id="ENSGACT00000075985.1">
    <property type="protein sequence ID" value="ENSGACP00000038314.1"/>
    <property type="gene ID" value="ENSGACG00000023597.1"/>
</dbReference>
<reference evidence="8 9" key="1">
    <citation type="journal article" date="2021" name="G3 (Bethesda)">
        <title>Improved contiguity of the threespine stickleback genome using long-read sequencing.</title>
        <authorList>
            <person name="Nath S."/>
            <person name="Shaw D.E."/>
            <person name="White M.A."/>
        </authorList>
    </citation>
    <scope>NUCLEOTIDE SEQUENCE [LARGE SCALE GENOMIC DNA]</scope>
    <source>
        <strain evidence="8 9">Lake Benthic</strain>
    </source>
</reference>
<keyword evidence="7" id="KW-0812">Transmembrane</keyword>
<accession>A0AAQ4PHQ9</accession>
<dbReference type="PANTHER" id="PTHR16803:SF0">
    <property type="entry name" value="HIGH AFFINITY IMMUNOGLOBULIN EPSILON RECEPTOR SUBUNIT GAMMA"/>
    <property type="match status" value="1"/>
</dbReference>
<dbReference type="GO" id="GO:0032998">
    <property type="term" value="C:Fc-epsilon receptor I complex"/>
    <property type="evidence" value="ECO:0007669"/>
    <property type="project" value="InterPro"/>
</dbReference>
<reference evidence="8" key="3">
    <citation type="submission" date="2025-09" db="UniProtKB">
        <authorList>
            <consortium name="Ensembl"/>
        </authorList>
    </citation>
    <scope>IDENTIFICATION</scope>
</reference>
<comment type="subcellular location">
    <subcellularLocation>
        <location evidence="1">Cell membrane</location>
        <topology evidence="1">Single-pass type I membrane protein</topology>
    </subcellularLocation>
</comment>
<keyword evidence="9" id="KW-1185">Reference proteome</keyword>
<reference evidence="8" key="2">
    <citation type="submission" date="2025-08" db="UniProtKB">
        <authorList>
            <consortium name="Ensembl"/>
        </authorList>
    </citation>
    <scope>IDENTIFICATION</scope>
</reference>
<evidence type="ECO:0000256" key="1">
    <source>
        <dbReference type="ARBA" id="ARBA00004251"/>
    </source>
</evidence>
<dbReference type="InterPro" id="IPR042340">
    <property type="entry name" value="FCER1G"/>
</dbReference>
<keyword evidence="7" id="KW-1133">Transmembrane helix</keyword>
<dbReference type="InterPro" id="IPR021663">
    <property type="entry name" value="CD3_zeta/IgE_Fc_rcpt_gamma"/>
</dbReference>
<name>A0AAQ4PHQ9_GASAC</name>
<dbReference type="Proteomes" id="UP000007635">
    <property type="component" value="Chromosome III"/>
</dbReference>